<evidence type="ECO:0000256" key="1">
    <source>
        <dbReference type="ARBA" id="ARBA00000843"/>
    </source>
</evidence>
<dbReference type="CDD" id="cd00056">
    <property type="entry name" value="ENDO3c"/>
    <property type="match status" value="1"/>
</dbReference>
<dbReference type="GO" id="GO:0032357">
    <property type="term" value="F:oxidized purine DNA binding"/>
    <property type="evidence" value="ECO:0007669"/>
    <property type="project" value="TreeGrafter"/>
</dbReference>
<dbReference type="SMART" id="SM00478">
    <property type="entry name" value="ENDO3c"/>
    <property type="match status" value="1"/>
</dbReference>
<dbReference type="Gene3D" id="1.10.340.30">
    <property type="entry name" value="Hypothetical protein, domain 2"/>
    <property type="match status" value="1"/>
</dbReference>
<dbReference type="SUPFAM" id="SSF48150">
    <property type="entry name" value="DNA-glycosylase"/>
    <property type="match status" value="1"/>
</dbReference>
<dbReference type="OrthoDB" id="10248838at2759"/>
<dbReference type="GO" id="GO:0006285">
    <property type="term" value="P:base-excision repair, AP site formation"/>
    <property type="evidence" value="ECO:0007669"/>
    <property type="project" value="UniProtKB-ARBA"/>
</dbReference>
<gene>
    <name evidence="16" type="ORF">S7711_03689</name>
</gene>
<evidence type="ECO:0000256" key="9">
    <source>
        <dbReference type="ARBA" id="ARBA00023004"/>
    </source>
</evidence>
<evidence type="ECO:0000313" key="17">
    <source>
        <dbReference type="Proteomes" id="UP000028045"/>
    </source>
</evidence>
<dbReference type="InterPro" id="IPR029119">
    <property type="entry name" value="MutY_C"/>
</dbReference>
<name>A0A084B7J5_STACB</name>
<dbReference type="GO" id="GO:0005634">
    <property type="term" value="C:nucleus"/>
    <property type="evidence" value="ECO:0007669"/>
    <property type="project" value="TreeGrafter"/>
</dbReference>
<dbReference type="GO" id="GO:0000701">
    <property type="term" value="F:purine-specific mismatch base pair DNA N-glycosylase activity"/>
    <property type="evidence" value="ECO:0007669"/>
    <property type="project" value="UniProtKB-EC"/>
</dbReference>
<comment type="function">
    <text evidence="13">Adenine glycosylase active on G-A mispairs.</text>
</comment>
<comment type="similarity">
    <text evidence="2 13">Belongs to the Nth/MutY family.</text>
</comment>
<dbReference type="InterPro" id="IPR023170">
    <property type="entry name" value="HhH_base_excis_C"/>
</dbReference>
<dbReference type="GO" id="GO:0046872">
    <property type="term" value="F:metal ion binding"/>
    <property type="evidence" value="ECO:0007669"/>
    <property type="project" value="UniProtKB-UniRule"/>
</dbReference>
<keyword evidence="11" id="KW-0234">DNA repair</keyword>
<dbReference type="GO" id="GO:0035485">
    <property type="term" value="F:adenine/guanine mispair binding"/>
    <property type="evidence" value="ECO:0007669"/>
    <property type="project" value="TreeGrafter"/>
</dbReference>
<dbReference type="InterPro" id="IPR003265">
    <property type="entry name" value="HhH-GPD_domain"/>
</dbReference>
<dbReference type="GO" id="GO:0006298">
    <property type="term" value="P:mismatch repair"/>
    <property type="evidence" value="ECO:0007669"/>
    <property type="project" value="TreeGrafter"/>
</dbReference>
<evidence type="ECO:0000256" key="12">
    <source>
        <dbReference type="ARBA" id="ARBA00023295"/>
    </source>
</evidence>
<dbReference type="SUPFAM" id="SSF55811">
    <property type="entry name" value="Nudix"/>
    <property type="match status" value="1"/>
</dbReference>
<dbReference type="EC" id="3.2.2.31" evidence="3 13"/>
<evidence type="ECO:0000256" key="6">
    <source>
        <dbReference type="ARBA" id="ARBA00022723"/>
    </source>
</evidence>
<dbReference type="InterPro" id="IPR000445">
    <property type="entry name" value="HhH_motif"/>
</dbReference>
<evidence type="ECO:0000256" key="7">
    <source>
        <dbReference type="ARBA" id="ARBA00022763"/>
    </source>
</evidence>
<evidence type="ECO:0000256" key="4">
    <source>
        <dbReference type="ARBA" id="ARBA00022023"/>
    </source>
</evidence>
<comment type="cofactor">
    <cofactor evidence="13">
        <name>[4Fe-4S] cluster</name>
        <dbReference type="ChEBI" id="CHEBI:49883"/>
    </cofactor>
    <text evidence="13">Binds 1 [4Fe-4S] cluster.</text>
</comment>
<keyword evidence="5" id="KW-0004">4Fe-4S</keyword>
<evidence type="ECO:0000256" key="5">
    <source>
        <dbReference type="ARBA" id="ARBA00022485"/>
    </source>
</evidence>
<keyword evidence="10" id="KW-0411">Iron-sulfur</keyword>
<keyword evidence="17" id="KW-1185">Reference proteome</keyword>
<feature type="compositionally biased region" description="Acidic residues" evidence="14">
    <location>
        <begin position="47"/>
        <end position="59"/>
    </location>
</feature>
<evidence type="ECO:0000256" key="8">
    <source>
        <dbReference type="ARBA" id="ARBA00022801"/>
    </source>
</evidence>
<dbReference type="Gene3D" id="3.90.79.10">
    <property type="entry name" value="Nucleoside Triphosphate Pyrophosphohydrolase"/>
    <property type="match status" value="1"/>
</dbReference>
<reference evidence="16 17" key="1">
    <citation type="journal article" date="2014" name="BMC Genomics">
        <title>Comparative genome sequencing reveals chemotype-specific gene clusters in the toxigenic black mold Stachybotrys.</title>
        <authorList>
            <person name="Semeiks J."/>
            <person name="Borek D."/>
            <person name="Otwinowski Z."/>
            <person name="Grishin N.V."/>
        </authorList>
    </citation>
    <scope>NUCLEOTIDE SEQUENCE [LARGE SCALE GENOMIC DNA]</scope>
    <source>
        <strain evidence="17">CBS 109288 / IBT 7711</strain>
    </source>
</reference>
<keyword evidence="8" id="KW-0378">Hydrolase</keyword>
<evidence type="ECO:0000256" key="14">
    <source>
        <dbReference type="SAM" id="MobiDB-lite"/>
    </source>
</evidence>
<dbReference type="PANTHER" id="PTHR42944">
    <property type="entry name" value="ADENINE DNA GLYCOSYLASE"/>
    <property type="match status" value="1"/>
</dbReference>
<dbReference type="InterPro" id="IPR015797">
    <property type="entry name" value="NUDIX_hydrolase-like_dom_sf"/>
</dbReference>
<proteinExistence type="inferred from homology"/>
<comment type="catalytic activity">
    <reaction evidence="1 13">
        <text>Hydrolyzes free adenine bases from 7,8-dihydro-8-oxoguanine:adenine mismatched double-stranded DNA, leaving an apurinic site.</text>
        <dbReference type="EC" id="3.2.2.31"/>
    </reaction>
</comment>
<evidence type="ECO:0000256" key="11">
    <source>
        <dbReference type="ARBA" id="ARBA00023204"/>
    </source>
</evidence>
<dbReference type="Pfam" id="PF00730">
    <property type="entry name" value="HhH-GPD"/>
    <property type="match status" value="1"/>
</dbReference>
<dbReference type="Pfam" id="PF14815">
    <property type="entry name" value="NUDIX_4"/>
    <property type="match status" value="1"/>
</dbReference>
<protein>
    <recommendedName>
        <fullName evidence="4 13">Adenine DNA glycosylase</fullName>
        <ecNumber evidence="3 13">3.2.2.31</ecNumber>
    </recommendedName>
</protein>
<feature type="domain" description="HhH-GPD" evidence="15">
    <location>
        <begin position="173"/>
        <end position="345"/>
    </location>
</feature>
<feature type="region of interest" description="Disordered" evidence="14">
    <location>
        <begin position="30"/>
        <end position="74"/>
    </location>
</feature>
<evidence type="ECO:0000256" key="3">
    <source>
        <dbReference type="ARBA" id="ARBA00012045"/>
    </source>
</evidence>
<dbReference type="AlphaFoldDB" id="A0A084B7J5"/>
<organism evidence="16 17">
    <name type="scientific">Stachybotrys chartarum (strain CBS 109288 / IBT 7711)</name>
    <name type="common">Toxic black mold</name>
    <name type="synonym">Stilbospora chartarum</name>
    <dbReference type="NCBI Taxonomy" id="1280523"/>
    <lineage>
        <taxon>Eukaryota</taxon>
        <taxon>Fungi</taxon>
        <taxon>Dikarya</taxon>
        <taxon>Ascomycota</taxon>
        <taxon>Pezizomycotina</taxon>
        <taxon>Sordariomycetes</taxon>
        <taxon>Hypocreomycetidae</taxon>
        <taxon>Hypocreales</taxon>
        <taxon>Stachybotryaceae</taxon>
        <taxon>Stachybotrys</taxon>
    </lineage>
</organism>
<dbReference type="GO" id="GO:0051539">
    <property type="term" value="F:4 iron, 4 sulfur cluster binding"/>
    <property type="evidence" value="ECO:0007669"/>
    <property type="project" value="UniProtKB-UniRule"/>
</dbReference>
<sequence length="611" mass="66800">MPSRRSSSLAAALKITSVAAGETTLSVGKRLRSTAKPGRDQDASFSENDDEIYDVEDDAPPIQEPKRRKVAKSRSGKNVALHHLLFGPNAQESSLESLALPPSRRHNATYHRPLLLNRQHGREYRAALLSWFDGTSASRAMPWRKPWVDPSVTPNLRKTLEKRAYEVWISEIMLQQTRVAVVIDYWNRWMAKWPTIQDLAAAHPDEVLAAWRGLGYYSRATRIHEAAKLVVGDAQMQGLLPAAVDELEAKVPGVGRYTAGAISAIVFGRAEPMVDGNVLRVLSRQLGIFGSVKTDKAVVDALWAAADALAKAVAGDGEQSMDDAGVAISDRPGRWGQALMELGSTICAPKPNCAACPATVSCRVYNEGQAIAAKKKNKTARDMTDVEDMCTLCEPFEEVMEQDDAEAELQEPDEETKTKAKAKQKQLTLASFAFTSNGSKSKAAPPTQAQVTAGTLETIADHARRFPIKVIKKAVRAEETIVCAVLRLRDGHYLLQRRASKGLLAGLWEFPSHTLADGTGATAAQRKRIAKTHADGAVRGAKHVGELGSVPWLFSHLRLTMHVHLFTVEDGGEVEGEEDRPMRWSGAVDDESMGTGMRKCWALVKEAATEF</sequence>
<evidence type="ECO:0000256" key="2">
    <source>
        <dbReference type="ARBA" id="ARBA00008343"/>
    </source>
</evidence>
<dbReference type="Gene3D" id="1.10.1670.10">
    <property type="entry name" value="Helix-hairpin-Helix base-excision DNA repair enzymes (C-terminal)"/>
    <property type="match status" value="1"/>
</dbReference>
<dbReference type="PANTHER" id="PTHR42944:SF1">
    <property type="entry name" value="ADENINE DNA GLYCOSYLASE"/>
    <property type="match status" value="1"/>
</dbReference>
<evidence type="ECO:0000256" key="13">
    <source>
        <dbReference type="RuleBase" id="RU365096"/>
    </source>
</evidence>
<evidence type="ECO:0000259" key="15">
    <source>
        <dbReference type="SMART" id="SM00478"/>
    </source>
</evidence>
<keyword evidence="9 13" id="KW-0408">Iron</keyword>
<dbReference type="CDD" id="cd03431">
    <property type="entry name" value="NUDIX_DNA_Glycosylase_C-MutY"/>
    <property type="match status" value="1"/>
</dbReference>
<keyword evidence="12 13" id="KW-0326">Glycosidase</keyword>
<accession>A0A084B7J5</accession>
<dbReference type="Proteomes" id="UP000028045">
    <property type="component" value="Unassembled WGS sequence"/>
</dbReference>
<dbReference type="EMBL" id="KL647833">
    <property type="protein sequence ID" value="KEY73524.1"/>
    <property type="molecule type" value="Genomic_DNA"/>
</dbReference>
<dbReference type="InterPro" id="IPR011257">
    <property type="entry name" value="DNA_glycosylase"/>
</dbReference>
<keyword evidence="6" id="KW-0479">Metal-binding</keyword>
<keyword evidence="7 13" id="KW-0227">DNA damage</keyword>
<dbReference type="FunFam" id="1.10.340.30:FF:000002">
    <property type="entry name" value="Adenine DNA glycosylase"/>
    <property type="match status" value="1"/>
</dbReference>
<dbReference type="GO" id="GO:0034039">
    <property type="term" value="F:8-oxo-7,8-dihydroguanine DNA N-glycosylase activity"/>
    <property type="evidence" value="ECO:0007669"/>
    <property type="project" value="TreeGrafter"/>
</dbReference>
<evidence type="ECO:0000256" key="10">
    <source>
        <dbReference type="ARBA" id="ARBA00023014"/>
    </source>
</evidence>
<dbReference type="InterPro" id="IPR044298">
    <property type="entry name" value="MIG/MutY"/>
</dbReference>
<dbReference type="Pfam" id="PF00633">
    <property type="entry name" value="HHH"/>
    <property type="match status" value="1"/>
</dbReference>
<dbReference type="HOGENOM" id="CLU_012862_0_0_1"/>
<evidence type="ECO:0000313" key="16">
    <source>
        <dbReference type="EMBL" id="KEY73524.1"/>
    </source>
</evidence>